<reference evidence="2 3" key="1">
    <citation type="submission" date="2019-02" db="EMBL/GenBank/DDBJ databases">
        <authorList>
            <person name="Frampton R.A."/>
            <person name="Wojtus J.K."/>
            <person name="Fineran P.C."/>
            <person name="Hendrickson H.L."/>
        </authorList>
    </citation>
    <scope>NUCLEOTIDE SEQUENCE [LARGE SCALE GENOMIC DNA]</scope>
</reference>
<proteinExistence type="predicted"/>
<evidence type="ECO:0000313" key="3">
    <source>
        <dbReference type="Proteomes" id="UP000294134"/>
    </source>
</evidence>
<dbReference type="Proteomes" id="UP000294134">
    <property type="component" value="Segment"/>
</dbReference>
<feature type="compositionally biased region" description="Acidic residues" evidence="1">
    <location>
        <begin position="55"/>
        <end position="68"/>
    </location>
</feature>
<protein>
    <submittedName>
        <fullName evidence="2">Uncharacterized protein</fullName>
    </submittedName>
</protein>
<organism evidence="2 3">
    <name type="scientific">Pseudomonas phage Psa21</name>
    <dbReference type="NCBI Taxonomy" id="2530023"/>
    <lineage>
        <taxon>Viruses</taxon>
        <taxon>Duplodnaviria</taxon>
        <taxon>Heunggongvirae</taxon>
        <taxon>Uroviricota</taxon>
        <taxon>Caudoviricetes</taxon>
        <taxon>Chimalliviridae</taxon>
        <taxon>Tepukevirus</taxon>
        <taxon>Tepukevirus Psa21</taxon>
    </lineage>
</organism>
<dbReference type="EMBL" id="MK552327">
    <property type="protein sequence ID" value="QBJ02612.1"/>
    <property type="molecule type" value="Genomic_DNA"/>
</dbReference>
<feature type="region of interest" description="Disordered" evidence="1">
    <location>
        <begin position="39"/>
        <end position="71"/>
    </location>
</feature>
<name>A0A481W4P4_9CAUD</name>
<evidence type="ECO:0000256" key="1">
    <source>
        <dbReference type="SAM" id="MobiDB-lite"/>
    </source>
</evidence>
<sequence>MSHDIQDDEEYAEEIPAALAVHFQQTVSAPSYDVAEEKEIKVEATDPVAPATPVTDDEEEQEGSEEELVPFTPSQPKVNFRIDRPVDSPKIPAAAAIIGFMRENPETFEQVLRVHNRLFADIEGGEITTEQRDLEWLESLQAAIEHTDMNKTPMRATYREGSEWVQFFEHGGRKIGPSRPKIKLGDKPARSDLLAYLNRKSGMGATHEFPMPHTGIWIRLRTPTNTEVANMIQRLQNVAVRLGRDTKGQGFSNRIAVYNNALTDLAMQCITHTNMVASTPADIEHRLSALDEPILHHGLASTMFPGGFNYRHTCIADPSKCTHVEEAKLDMFSLTWFDHTQLNERQKDLLHVRFGRQLRSEELDDYARDTTLGRKPIKWFDDIGLRLRVPSVAERRDAGNRWIDGVVDSTHSAFNEAPGDANRNAYIDRLGAITGARQYSHWVDAIYQREDALSTEELLTEDEEVIDAHLSDVMSDKKYAAPFEAAVLQFIDDTIMCMIAIPSWNCPVCDSPMAEKFHERFEHLIPLDVVSTFFTLAGQRVNP</sequence>
<accession>A0A481W4P4</accession>
<evidence type="ECO:0000313" key="2">
    <source>
        <dbReference type="EMBL" id="QBJ02612.1"/>
    </source>
</evidence>
<gene>
    <name evidence="2" type="ORF">PSA21_84</name>
</gene>
<keyword evidence="3" id="KW-1185">Reference proteome</keyword>